<sequence length="214" mass="22743">MRKPVFSAVRFLDEVSRSSRTPGVESLGLRGGDAGPAGRMRSCRHCQQRCVLTGASSSQNGKAEGQRPSRPRALLHSADGRAGHQACVLGGQPPPALFPKCLQVLTALHTLTLPSRSSSGVYGDCFVAADPSPDPDACYSTLYKVAKGIPQELKSDHAPLGMSFQRPVIKPKSFLLLARASWGQAPHDPSSPPGFLHLSLCPKCPLLAGLTHIF</sequence>
<proteinExistence type="predicted"/>
<evidence type="ECO:0000313" key="2">
    <source>
        <dbReference type="EMBL" id="ELK05122.1"/>
    </source>
</evidence>
<dbReference type="AlphaFoldDB" id="L5K1A5"/>
<evidence type="ECO:0000256" key="1">
    <source>
        <dbReference type="SAM" id="MobiDB-lite"/>
    </source>
</evidence>
<dbReference type="Proteomes" id="UP000010552">
    <property type="component" value="Unassembled WGS sequence"/>
</dbReference>
<evidence type="ECO:0000313" key="3">
    <source>
        <dbReference type="Proteomes" id="UP000010552"/>
    </source>
</evidence>
<protein>
    <submittedName>
        <fullName evidence="2">Uncharacterized protein</fullName>
    </submittedName>
</protein>
<dbReference type="InParanoid" id="L5K1A5"/>
<organism evidence="2 3">
    <name type="scientific">Pteropus alecto</name>
    <name type="common">Black flying fox</name>
    <dbReference type="NCBI Taxonomy" id="9402"/>
    <lineage>
        <taxon>Eukaryota</taxon>
        <taxon>Metazoa</taxon>
        <taxon>Chordata</taxon>
        <taxon>Craniata</taxon>
        <taxon>Vertebrata</taxon>
        <taxon>Euteleostomi</taxon>
        <taxon>Mammalia</taxon>
        <taxon>Eutheria</taxon>
        <taxon>Laurasiatheria</taxon>
        <taxon>Chiroptera</taxon>
        <taxon>Yinpterochiroptera</taxon>
        <taxon>Pteropodoidea</taxon>
        <taxon>Pteropodidae</taxon>
        <taxon>Pteropodinae</taxon>
        <taxon>Pteropus</taxon>
    </lineage>
</organism>
<reference evidence="3" key="1">
    <citation type="journal article" date="2013" name="Science">
        <title>Comparative analysis of bat genomes provides insight into the evolution of flight and immunity.</title>
        <authorList>
            <person name="Zhang G."/>
            <person name="Cowled C."/>
            <person name="Shi Z."/>
            <person name="Huang Z."/>
            <person name="Bishop-Lilly K.A."/>
            <person name="Fang X."/>
            <person name="Wynne J.W."/>
            <person name="Xiong Z."/>
            <person name="Baker M.L."/>
            <person name="Zhao W."/>
            <person name="Tachedjian M."/>
            <person name="Zhu Y."/>
            <person name="Zhou P."/>
            <person name="Jiang X."/>
            <person name="Ng J."/>
            <person name="Yang L."/>
            <person name="Wu L."/>
            <person name="Xiao J."/>
            <person name="Feng Y."/>
            <person name="Chen Y."/>
            <person name="Sun X."/>
            <person name="Zhang Y."/>
            <person name="Marsh G.A."/>
            <person name="Crameri G."/>
            <person name="Broder C.C."/>
            <person name="Frey K.G."/>
            <person name="Wang L.F."/>
            <person name="Wang J."/>
        </authorList>
    </citation>
    <scope>NUCLEOTIDE SEQUENCE [LARGE SCALE GENOMIC DNA]</scope>
</reference>
<accession>L5K1A5</accession>
<keyword evidence="3" id="KW-1185">Reference proteome</keyword>
<gene>
    <name evidence="2" type="ORF">PAL_GLEAN10008213</name>
</gene>
<feature type="region of interest" description="Disordered" evidence="1">
    <location>
        <begin position="20"/>
        <end position="40"/>
    </location>
</feature>
<name>L5K1A5_PTEAL</name>
<dbReference type="EMBL" id="KB031047">
    <property type="protein sequence ID" value="ELK05122.1"/>
    <property type="molecule type" value="Genomic_DNA"/>
</dbReference>